<reference evidence="6" key="1">
    <citation type="submission" date="2016-10" db="EMBL/GenBank/DDBJ databases">
        <authorList>
            <person name="Varghese N."/>
            <person name="Submissions S."/>
        </authorList>
    </citation>
    <scope>NUCLEOTIDE SEQUENCE [LARGE SCALE GENOMIC DNA]</scope>
    <source>
        <strain evidence="6">CGMCC 1.10370</strain>
    </source>
</reference>
<dbReference type="Gene3D" id="1.25.40.10">
    <property type="entry name" value="Tetratricopeptide repeat domain"/>
    <property type="match status" value="1"/>
</dbReference>
<dbReference type="EMBL" id="FOMH01000002">
    <property type="protein sequence ID" value="SFC84192.1"/>
    <property type="molecule type" value="Genomic_DNA"/>
</dbReference>
<dbReference type="PANTHER" id="PTHR44943">
    <property type="entry name" value="CELLULOSE SYNTHASE OPERON PROTEIN C"/>
    <property type="match status" value="1"/>
</dbReference>
<evidence type="ECO:0000256" key="3">
    <source>
        <dbReference type="PROSITE-ProRule" id="PRU00339"/>
    </source>
</evidence>
<dbReference type="PROSITE" id="PS50005">
    <property type="entry name" value="TPR"/>
    <property type="match status" value="2"/>
</dbReference>
<organism evidence="5 6">
    <name type="scientific">Flavobacterium phragmitis</name>
    <dbReference type="NCBI Taxonomy" id="739143"/>
    <lineage>
        <taxon>Bacteria</taxon>
        <taxon>Pseudomonadati</taxon>
        <taxon>Bacteroidota</taxon>
        <taxon>Flavobacteriia</taxon>
        <taxon>Flavobacteriales</taxon>
        <taxon>Flavobacteriaceae</taxon>
        <taxon>Flavobacterium</taxon>
    </lineage>
</organism>
<dbReference type="Pfam" id="PF13414">
    <property type="entry name" value="TPR_11"/>
    <property type="match status" value="1"/>
</dbReference>
<evidence type="ECO:0000256" key="4">
    <source>
        <dbReference type="SAM" id="SignalP"/>
    </source>
</evidence>
<feature type="signal peptide" evidence="4">
    <location>
        <begin position="1"/>
        <end position="18"/>
    </location>
</feature>
<feature type="repeat" description="TPR" evidence="3">
    <location>
        <begin position="24"/>
        <end position="57"/>
    </location>
</feature>
<accession>A0A1I1MH95</accession>
<dbReference type="SUPFAM" id="SSF48452">
    <property type="entry name" value="TPR-like"/>
    <property type="match status" value="1"/>
</dbReference>
<dbReference type="Pfam" id="PF00515">
    <property type="entry name" value="TPR_1"/>
    <property type="match status" value="1"/>
</dbReference>
<dbReference type="PANTHER" id="PTHR44943:SF4">
    <property type="entry name" value="TPR REPEAT-CONTAINING PROTEIN MJ0798"/>
    <property type="match status" value="1"/>
</dbReference>
<dbReference type="PROSITE" id="PS50293">
    <property type="entry name" value="TPR_REGION"/>
    <property type="match status" value="1"/>
</dbReference>
<dbReference type="InterPro" id="IPR019734">
    <property type="entry name" value="TPR_rpt"/>
</dbReference>
<name>A0A1I1MH95_9FLAO</name>
<keyword evidence="2 3" id="KW-0802">TPR repeat</keyword>
<dbReference type="Pfam" id="PF13181">
    <property type="entry name" value="TPR_8"/>
    <property type="match status" value="1"/>
</dbReference>
<sequence>MKVKSLLFLFLMFTGIYAQNKDEADKLVESGIVLHDKGDYEGAIKNYDKALELDKDNLFALIEKSLTLNSLNKFDEVIAISKHAIVTHPESGLQNVYVNYANALDHLKKNEEALKIYEEGIQRFPNYYQLYFNKGICYANSNKSSEALSCFQKSLSINPKHSGSLNAIGILETNSNRIPAVMAFSRFLIVEPQTSRSKKNFENLKSLMMKGVTQTGEKAVTINIDASTLPDSTGVKKENDFSSADLILSMSAGLDFDKKNVKKTDAENFIRKFEVICASLEETKNDNTGFYWNFLAPYFIEMKNKKLIEPFAYIAYVDSGEEDVAKWHKKNQDKLDKFYEWSKNYKWSTN</sequence>
<dbReference type="InterPro" id="IPR051685">
    <property type="entry name" value="Ycf3/AcsC/BcsC/TPR_MFPF"/>
</dbReference>
<dbReference type="InterPro" id="IPR011990">
    <property type="entry name" value="TPR-like_helical_dom_sf"/>
</dbReference>
<feature type="chain" id="PRO_5011617916" evidence="4">
    <location>
        <begin position="19"/>
        <end position="350"/>
    </location>
</feature>
<proteinExistence type="predicted"/>
<dbReference type="AlphaFoldDB" id="A0A1I1MH95"/>
<dbReference type="RefSeq" id="WP_091491398.1">
    <property type="nucleotide sequence ID" value="NZ_FOMH01000002.1"/>
</dbReference>
<dbReference type="OrthoDB" id="793001at2"/>
<evidence type="ECO:0000313" key="6">
    <source>
        <dbReference type="Proteomes" id="UP000199672"/>
    </source>
</evidence>
<keyword evidence="1" id="KW-0677">Repeat</keyword>
<dbReference type="Proteomes" id="UP000199672">
    <property type="component" value="Unassembled WGS sequence"/>
</dbReference>
<evidence type="ECO:0000313" key="5">
    <source>
        <dbReference type="EMBL" id="SFC84192.1"/>
    </source>
</evidence>
<keyword evidence="6" id="KW-1185">Reference proteome</keyword>
<feature type="repeat" description="TPR" evidence="3">
    <location>
        <begin position="128"/>
        <end position="161"/>
    </location>
</feature>
<evidence type="ECO:0000256" key="1">
    <source>
        <dbReference type="ARBA" id="ARBA00022737"/>
    </source>
</evidence>
<dbReference type="SMART" id="SM00028">
    <property type="entry name" value="TPR"/>
    <property type="match status" value="3"/>
</dbReference>
<evidence type="ECO:0000256" key="2">
    <source>
        <dbReference type="ARBA" id="ARBA00022803"/>
    </source>
</evidence>
<dbReference type="STRING" id="739143.SAMN05216297_102468"/>
<keyword evidence="4" id="KW-0732">Signal</keyword>
<gene>
    <name evidence="5" type="ORF">SAMN05216297_102468</name>
</gene>
<protein>
    <submittedName>
        <fullName evidence="5">Tetratricopeptide repeat-containing protein</fullName>
    </submittedName>
</protein>